<name>A0A0U9HWM7_9BACT</name>
<dbReference type="EMBL" id="BCNO01000001">
    <property type="protein sequence ID" value="GAQ94895.1"/>
    <property type="molecule type" value="Genomic_DNA"/>
</dbReference>
<accession>A0A0U9HWM7</accession>
<sequence>MKFEELIKEKPHLQSPLELYQKIKTLNEQCKKDREMVKLDSETELIDIVLKNFSSVFQIPYESISFLKEEILKSGKNPVKEPASLWSMQIQSEEISREEIERMLFILSKPFFVFLRKEGEQASFMDTGKCPICGTDSSLAMITENNEKIMICPLCEHGGSFFRIGCPYCFNKDSSRIEILLDDEEIRAELCLECNTYIKSFRENHYIKYRDPFLIDIVSLPLDIVVQKRGYIRRSPNYIGLRIIE</sequence>
<dbReference type="InterPro" id="IPR006452">
    <property type="entry name" value="Formate_DH_accessory"/>
</dbReference>
<evidence type="ECO:0000259" key="2">
    <source>
        <dbReference type="Pfam" id="PF24860"/>
    </source>
</evidence>
<dbReference type="PANTHER" id="PTHR37689:SF1">
    <property type="entry name" value="PROTEIN FDHE"/>
    <property type="match status" value="1"/>
</dbReference>
<reference evidence="4" key="1">
    <citation type="submission" date="2016-01" db="EMBL/GenBank/DDBJ databases">
        <title>Draft genome sequence of Thermodesulfovibrio aggregans strain TGE-P1.</title>
        <authorList>
            <person name="Sekiguchi Y."/>
            <person name="Ohashi A."/>
            <person name="Matsuura N."/>
            <person name="Tourlousse M.D."/>
        </authorList>
    </citation>
    <scope>NUCLEOTIDE SEQUENCE [LARGE SCALE GENOMIC DNA]</scope>
    <source>
        <strain evidence="4">TGE-P1</strain>
    </source>
</reference>
<dbReference type="Gene3D" id="3.90.1670.10">
    <property type="entry name" value="FdhE-like domain"/>
    <property type="match status" value="1"/>
</dbReference>
<proteinExistence type="predicted"/>
<gene>
    <name evidence="3" type="ORF">TAGGR_11088</name>
</gene>
<dbReference type="PANTHER" id="PTHR37689">
    <property type="entry name" value="PROTEIN FDHE"/>
    <property type="match status" value="1"/>
</dbReference>
<dbReference type="STRING" id="86166.TAGGR_11088"/>
<evidence type="ECO:0000256" key="1">
    <source>
        <dbReference type="ARBA" id="ARBA00022490"/>
    </source>
</evidence>
<evidence type="ECO:0000313" key="3">
    <source>
        <dbReference type="EMBL" id="GAQ94895.1"/>
    </source>
</evidence>
<comment type="caution">
    <text evidence="3">The sequence shown here is derived from an EMBL/GenBank/DDBJ whole genome shotgun (WGS) entry which is preliminary data.</text>
</comment>
<dbReference type="InterPro" id="IPR024064">
    <property type="entry name" value="FdhE-like_sf"/>
</dbReference>
<dbReference type="RefSeq" id="WP_059176306.1">
    <property type="nucleotide sequence ID" value="NZ_BCNO01000001.1"/>
</dbReference>
<dbReference type="OrthoDB" id="9811074at2"/>
<dbReference type="InterPro" id="IPR056796">
    <property type="entry name" value="FdhE_C"/>
</dbReference>
<keyword evidence="4" id="KW-1185">Reference proteome</keyword>
<evidence type="ECO:0000313" key="4">
    <source>
        <dbReference type="Proteomes" id="UP000054976"/>
    </source>
</evidence>
<dbReference type="GO" id="GO:0008199">
    <property type="term" value="F:ferric iron binding"/>
    <property type="evidence" value="ECO:0007669"/>
    <property type="project" value="TreeGrafter"/>
</dbReference>
<dbReference type="SUPFAM" id="SSF144020">
    <property type="entry name" value="FdhE-like"/>
    <property type="match status" value="1"/>
</dbReference>
<organism evidence="3 4">
    <name type="scientific">Thermodesulfovibrio aggregans</name>
    <dbReference type="NCBI Taxonomy" id="86166"/>
    <lineage>
        <taxon>Bacteria</taxon>
        <taxon>Pseudomonadati</taxon>
        <taxon>Nitrospirota</taxon>
        <taxon>Thermodesulfovibrionia</taxon>
        <taxon>Thermodesulfovibrionales</taxon>
        <taxon>Thermodesulfovibrionaceae</taxon>
        <taxon>Thermodesulfovibrio</taxon>
    </lineage>
</organism>
<dbReference type="Pfam" id="PF24860">
    <property type="entry name" value="FdhE_C"/>
    <property type="match status" value="1"/>
</dbReference>
<feature type="domain" description="FdhE C-terminal" evidence="2">
    <location>
        <begin position="182"/>
        <end position="238"/>
    </location>
</feature>
<keyword evidence="1" id="KW-0963">Cytoplasm</keyword>
<dbReference type="GO" id="GO:0051604">
    <property type="term" value="P:protein maturation"/>
    <property type="evidence" value="ECO:0007669"/>
    <property type="project" value="TreeGrafter"/>
</dbReference>
<protein>
    <submittedName>
        <fullName evidence="3">FdhE protein</fullName>
    </submittedName>
</protein>
<dbReference type="AlphaFoldDB" id="A0A0U9HWM7"/>
<dbReference type="GO" id="GO:0005829">
    <property type="term" value="C:cytosol"/>
    <property type="evidence" value="ECO:0007669"/>
    <property type="project" value="TreeGrafter"/>
</dbReference>
<dbReference type="Proteomes" id="UP000054976">
    <property type="component" value="Unassembled WGS sequence"/>
</dbReference>